<dbReference type="KEGG" id="cof:FOZ74_12685"/>
<name>A0A5B8RYN8_9BURK</name>
<dbReference type="PANTHER" id="PTHR12302">
    <property type="entry name" value="EBNA2 BINDING PROTEIN P100"/>
    <property type="match status" value="1"/>
</dbReference>
<dbReference type="InterPro" id="IPR035437">
    <property type="entry name" value="SNase_OB-fold_sf"/>
</dbReference>
<keyword evidence="2" id="KW-0255">Endonuclease</keyword>
<dbReference type="RefSeq" id="WP_146913415.1">
    <property type="nucleotide sequence ID" value="NZ_CP042344.1"/>
</dbReference>
<proteinExistence type="predicted"/>
<dbReference type="SMART" id="SM00318">
    <property type="entry name" value="SNc"/>
    <property type="match status" value="1"/>
</dbReference>
<evidence type="ECO:0000256" key="1">
    <source>
        <dbReference type="ARBA" id="ARBA00022722"/>
    </source>
</evidence>
<dbReference type="EMBL" id="CP042344">
    <property type="protein sequence ID" value="QEA13818.1"/>
    <property type="molecule type" value="Genomic_DNA"/>
</dbReference>
<dbReference type="SUPFAM" id="SSF50199">
    <property type="entry name" value="Staphylococcal nuclease"/>
    <property type="match status" value="1"/>
</dbReference>
<evidence type="ECO:0000313" key="5">
    <source>
        <dbReference type="EMBL" id="QEA13818.1"/>
    </source>
</evidence>
<dbReference type="PANTHER" id="PTHR12302:SF3">
    <property type="entry name" value="SERINE_THREONINE-PROTEIN KINASE 31"/>
    <property type="match status" value="1"/>
</dbReference>
<evidence type="ECO:0000259" key="4">
    <source>
        <dbReference type="PROSITE" id="PS50830"/>
    </source>
</evidence>
<dbReference type="Pfam" id="PF00565">
    <property type="entry name" value="SNase"/>
    <property type="match status" value="1"/>
</dbReference>
<dbReference type="GO" id="GO:0004519">
    <property type="term" value="F:endonuclease activity"/>
    <property type="evidence" value="ECO:0007669"/>
    <property type="project" value="UniProtKB-KW"/>
</dbReference>
<keyword evidence="3" id="KW-0378">Hydrolase</keyword>
<evidence type="ECO:0000256" key="3">
    <source>
        <dbReference type="ARBA" id="ARBA00022801"/>
    </source>
</evidence>
<dbReference type="OrthoDB" id="9805504at2"/>
<accession>A0A5B8RYN8</accession>
<evidence type="ECO:0000256" key="2">
    <source>
        <dbReference type="ARBA" id="ARBA00022759"/>
    </source>
</evidence>
<dbReference type="InterPro" id="IPR016071">
    <property type="entry name" value="Staphylococal_nuclease_OB-fold"/>
</dbReference>
<organism evidence="5 6">
    <name type="scientific">Comamonas flocculans</name>
    <dbReference type="NCBI Taxonomy" id="2597701"/>
    <lineage>
        <taxon>Bacteria</taxon>
        <taxon>Pseudomonadati</taxon>
        <taxon>Pseudomonadota</taxon>
        <taxon>Betaproteobacteria</taxon>
        <taxon>Burkholderiales</taxon>
        <taxon>Comamonadaceae</taxon>
        <taxon>Comamonas</taxon>
    </lineage>
</organism>
<dbReference type="Proteomes" id="UP000321199">
    <property type="component" value="Chromosome"/>
</dbReference>
<evidence type="ECO:0000313" key="6">
    <source>
        <dbReference type="Proteomes" id="UP000321199"/>
    </source>
</evidence>
<dbReference type="AlphaFoldDB" id="A0A5B8RYN8"/>
<gene>
    <name evidence="5" type="ORF">FOZ74_12685</name>
</gene>
<keyword evidence="1" id="KW-0540">Nuclease</keyword>
<protein>
    <submittedName>
        <fullName evidence="5">Nuclease</fullName>
    </submittedName>
</protein>
<reference evidence="5 6" key="1">
    <citation type="submission" date="2019-07" db="EMBL/GenBank/DDBJ databases">
        <title>Complete genome sequence of Comamonas sp. NLF 7-7 isolated from livestock.</title>
        <authorList>
            <person name="Kim D.H."/>
            <person name="Kim J.G."/>
        </authorList>
    </citation>
    <scope>NUCLEOTIDE SEQUENCE [LARGE SCALE GENOMIC DNA]</scope>
    <source>
        <strain evidence="5 6">NLF 7-7</strain>
    </source>
</reference>
<keyword evidence="6" id="KW-1185">Reference proteome</keyword>
<dbReference type="GO" id="GO:0016787">
    <property type="term" value="F:hydrolase activity"/>
    <property type="evidence" value="ECO:0007669"/>
    <property type="project" value="UniProtKB-KW"/>
</dbReference>
<sequence length="150" mass="16467">MPLVAAALTLCMVMTVGDGDSLTVRCAGGPGEQLRIAAIDAPELRQAWGRQARRNLAALCLRQTARVQAQGRDKYGRTLAQVQCRGRDAAWVQVQAGLAWVHPSQARIHPALAAAARQARAQRRGLWAQKRPLAPWKYRQRRAGARQGRS</sequence>
<dbReference type="PROSITE" id="PS50830">
    <property type="entry name" value="TNASE_3"/>
    <property type="match status" value="1"/>
</dbReference>
<dbReference type="Gene3D" id="2.40.50.90">
    <property type="match status" value="1"/>
</dbReference>
<feature type="domain" description="TNase-like" evidence="4">
    <location>
        <begin position="7"/>
        <end position="129"/>
    </location>
</feature>